<comment type="caution">
    <text evidence="1">The sequence shown here is derived from an EMBL/GenBank/DDBJ whole genome shotgun (WGS) entry which is preliminary data.</text>
</comment>
<evidence type="ECO:0000313" key="1">
    <source>
        <dbReference type="EMBL" id="RFT07034.1"/>
    </source>
</evidence>
<reference evidence="1 2" key="1">
    <citation type="submission" date="2018-07" db="EMBL/GenBank/DDBJ databases">
        <title>GABA Modulating Bacteria of the Human Gut Microbiota.</title>
        <authorList>
            <person name="Strandwitz P."/>
            <person name="Kim K.H."/>
            <person name="Terekhova D."/>
            <person name="Liu J.K."/>
            <person name="Sharma A."/>
            <person name="Levering J."/>
            <person name="Mcdonald D."/>
            <person name="Dietrich D."/>
            <person name="Ramadhar T.R."/>
            <person name="Lekbua A."/>
            <person name="Mroue N."/>
            <person name="Liston C."/>
            <person name="Stewart E.J."/>
            <person name="Dubin M.J."/>
            <person name="Zengler K."/>
            <person name="Knight R."/>
            <person name="Gilbert J.A."/>
            <person name="Clardy J."/>
            <person name="Lewis K."/>
        </authorList>
    </citation>
    <scope>NUCLEOTIDE SEQUENCE [LARGE SCALE GENOMIC DNA]</scope>
    <source>
        <strain evidence="1 2">KLE1738</strain>
    </source>
</reference>
<dbReference type="OrthoDB" id="1956747at2"/>
<gene>
    <name evidence="1" type="ORF">DV520_04905</name>
</gene>
<dbReference type="Pfam" id="PF14277">
    <property type="entry name" value="DUF4364"/>
    <property type="match status" value="1"/>
</dbReference>
<evidence type="ECO:0000313" key="2">
    <source>
        <dbReference type="Proteomes" id="UP000260649"/>
    </source>
</evidence>
<dbReference type="InterPro" id="IPR025374">
    <property type="entry name" value="DUF4364"/>
</dbReference>
<protein>
    <submittedName>
        <fullName evidence="1">DUF4364 family protein</fullName>
    </submittedName>
</protein>
<name>A0A3E2B4X3_9FIRM</name>
<proteinExistence type="predicted"/>
<dbReference type="EMBL" id="QQRQ01000005">
    <property type="protein sequence ID" value="RFT07034.1"/>
    <property type="molecule type" value="Genomic_DNA"/>
</dbReference>
<organism evidence="1 2">
    <name type="scientific">Evtepia gabavorous</name>
    <dbReference type="NCBI Taxonomy" id="2211183"/>
    <lineage>
        <taxon>Bacteria</taxon>
        <taxon>Bacillati</taxon>
        <taxon>Bacillota</taxon>
        <taxon>Clostridia</taxon>
        <taxon>Eubacteriales</taxon>
        <taxon>Evtepia</taxon>
    </lineage>
</organism>
<dbReference type="GeneID" id="97995073"/>
<dbReference type="RefSeq" id="WP_021920105.1">
    <property type="nucleotide sequence ID" value="NZ_CAKXKJ010000004.1"/>
</dbReference>
<keyword evidence="2" id="KW-1185">Reference proteome</keyword>
<accession>A0A3E2B4X3</accession>
<dbReference type="AlphaFoldDB" id="A0A3E2B4X3"/>
<sequence>MSRTGFIHDKLDIKFLILYLMARVASPVDFATLADLTFCDDGVEYFDFAASVAELVETGHLQLEGERYTITEKGRRNGKICESSLAFSVRRKCDRNLARVNGVLRRDAQVRAEILPREDSGVTLRLILDDDKGNIMTLDMLTVSEEQAGQLAENFRAQPEKLYESILQTLLENQEE</sequence>
<dbReference type="Proteomes" id="UP000260649">
    <property type="component" value="Unassembled WGS sequence"/>
</dbReference>